<dbReference type="GO" id="GO:0005886">
    <property type="term" value="C:plasma membrane"/>
    <property type="evidence" value="ECO:0000318"/>
    <property type="project" value="GO_Central"/>
</dbReference>
<keyword evidence="3 7" id="KW-0812">Transmembrane</keyword>
<dbReference type="STRING" id="71139.A0A059CVK7"/>
<keyword evidence="4 7" id="KW-0187">Copper transport</keyword>
<dbReference type="GO" id="GO:0005375">
    <property type="term" value="F:copper ion transmembrane transporter activity"/>
    <property type="evidence" value="ECO:0000318"/>
    <property type="project" value="GO_Central"/>
</dbReference>
<dbReference type="eggNOG" id="KOG3386">
    <property type="taxonomic scope" value="Eukaryota"/>
</dbReference>
<sequence>MGINIFRITSSSDYYFYPIKDGQSISKLRVRSNRASLSLSPLFLSLSSFSLLGSNNRGAKMMHMTLYWSRYVTLLVDSWRTDSWPSYFLSLVACFLVSAFYQYMEDRRIRFRSLASSSSASAAARRYCSSKFSAFDVFLFRSSLFPSHRVISVSRNLLYYQSAIVNANRSCSGSG</sequence>
<feature type="transmembrane region" description="Helical" evidence="7">
    <location>
        <begin position="35"/>
        <end position="54"/>
    </location>
</feature>
<dbReference type="InterPro" id="IPR007274">
    <property type="entry name" value="Cop_transporter"/>
</dbReference>
<proteinExistence type="inferred from homology"/>
<evidence type="ECO:0000256" key="6">
    <source>
        <dbReference type="ARBA" id="ARBA00023136"/>
    </source>
</evidence>
<organism evidence="8">
    <name type="scientific">Eucalyptus grandis</name>
    <name type="common">Flooded gum</name>
    <dbReference type="NCBI Taxonomy" id="71139"/>
    <lineage>
        <taxon>Eukaryota</taxon>
        <taxon>Viridiplantae</taxon>
        <taxon>Streptophyta</taxon>
        <taxon>Embryophyta</taxon>
        <taxon>Tracheophyta</taxon>
        <taxon>Spermatophyta</taxon>
        <taxon>Magnoliopsida</taxon>
        <taxon>eudicotyledons</taxon>
        <taxon>Gunneridae</taxon>
        <taxon>Pentapetalae</taxon>
        <taxon>rosids</taxon>
        <taxon>malvids</taxon>
        <taxon>Myrtales</taxon>
        <taxon>Myrtaceae</taxon>
        <taxon>Myrtoideae</taxon>
        <taxon>Eucalypteae</taxon>
        <taxon>Eucalyptus</taxon>
    </lineage>
</organism>
<reference evidence="8" key="1">
    <citation type="submission" date="2013-07" db="EMBL/GenBank/DDBJ databases">
        <title>The genome of Eucalyptus grandis.</title>
        <authorList>
            <person name="Schmutz J."/>
            <person name="Hayes R."/>
            <person name="Myburg A."/>
            <person name="Tuskan G."/>
            <person name="Grattapaglia D."/>
            <person name="Rokhsar D.S."/>
        </authorList>
    </citation>
    <scope>NUCLEOTIDE SEQUENCE</scope>
    <source>
        <tissue evidence="8">Leaf extractions</tissue>
    </source>
</reference>
<keyword evidence="7" id="KW-0186">Copper</keyword>
<comment type="similarity">
    <text evidence="2 7">Belongs to the copper transporter (Ctr) (TC 1.A.56) family. SLC31A subfamily.</text>
</comment>
<keyword evidence="7" id="KW-0813">Transport</keyword>
<dbReference type="Pfam" id="PF04145">
    <property type="entry name" value="Ctr"/>
    <property type="match status" value="1"/>
</dbReference>
<evidence type="ECO:0000256" key="5">
    <source>
        <dbReference type="ARBA" id="ARBA00022989"/>
    </source>
</evidence>
<gene>
    <name evidence="8" type="ORF">EUGRSUZ_C03322</name>
</gene>
<dbReference type="InParanoid" id="A0A059CVK7"/>
<comment type="subcellular location">
    <subcellularLocation>
        <location evidence="1 7">Membrane</location>
        <topology evidence="1 7">Multi-pass membrane protein</topology>
    </subcellularLocation>
</comment>
<evidence type="ECO:0000256" key="7">
    <source>
        <dbReference type="RuleBase" id="RU367022"/>
    </source>
</evidence>
<dbReference type="PANTHER" id="PTHR12483:SF27">
    <property type="entry name" value="COPPER TRANSPORT PROTEIN CTR1"/>
    <property type="match status" value="1"/>
</dbReference>
<dbReference type="AlphaFoldDB" id="A0A059CVK7"/>
<dbReference type="PANTHER" id="PTHR12483">
    <property type="entry name" value="SOLUTE CARRIER FAMILY 31 COPPER TRANSPORTERS"/>
    <property type="match status" value="1"/>
</dbReference>
<evidence type="ECO:0000256" key="4">
    <source>
        <dbReference type="ARBA" id="ARBA00022796"/>
    </source>
</evidence>
<accession>A0A059CVK7</accession>
<evidence type="ECO:0000256" key="3">
    <source>
        <dbReference type="ARBA" id="ARBA00022692"/>
    </source>
</evidence>
<evidence type="ECO:0000256" key="2">
    <source>
        <dbReference type="ARBA" id="ARBA00006921"/>
    </source>
</evidence>
<dbReference type="EMBL" id="KK198755">
    <property type="protein sequence ID" value="KCW81955.1"/>
    <property type="molecule type" value="Genomic_DNA"/>
</dbReference>
<keyword evidence="6 7" id="KW-0472">Membrane</keyword>
<name>A0A059CVK7_EUCGR</name>
<protein>
    <recommendedName>
        <fullName evidence="7">Copper transport protein</fullName>
    </recommendedName>
</protein>
<evidence type="ECO:0000256" key="1">
    <source>
        <dbReference type="ARBA" id="ARBA00004141"/>
    </source>
</evidence>
<keyword evidence="7" id="KW-0406">Ion transport</keyword>
<dbReference type="Gramene" id="KCW81955">
    <property type="protein sequence ID" value="KCW81955"/>
    <property type="gene ID" value="EUGRSUZ_C03322"/>
</dbReference>
<evidence type="ECO:0000313" key="8">
    <source>
        <dbReference type="EMBL" id="KCW81955.1"/>
    </source>
</evidence>
<feature type="transmembrane region" description="Helical" evidence="7">
    <location>
        <begin position="84"/>
        <end position="104"/>
    </location>
</feature>
<keyword evidence="5 7" id="KW-1133">Transmembrane helix</keyword>